<name>A0A318TRT2_9BACL</name>
<sequence length="274" mass="31454">MESKEQLEHYLVEIEKWEDDQKGLFFWEKIGRLPFKVIDKLTPKFIQAKIGILVNELGSYIHTGGKYLISEKLMLKKIQKNTSYSIDTFEDIGKMPIEDMIQLSEKLQSERSKLATVQGASTGFGGVFTLVIDIPVILGMALKTLQEIAIIHGYNPNEKQERVFIVKCLQFASADIVGKEAILNELSMLNKKKDTAESMISQLKGWQEVFFTYRDNFGWKKLFQMVPIAGMVFGAIINKGMMDDVSEAGKMLYRKRRIYEKLHELEKVKNPTIE</sequence>
<dbReference type="PANTHER" id="PTHR41260">
    <property type="entry name" value="PROTEIN ECSC"/>
    <property type="match status" value="1"/>
</dbReference>
<protein>
    <submittedName>
        <fullName evidence="1">EcsC family protein</fullName>
    </submittedName>
</protein>
<keyword evidence="2" id="KW-1185">Reference proteome</keyword>
<dbReference type="PANTHER" id="PTHR41260:SF1">
    <property type="entry name" value="PROTEIN ECSC"/>
    <property type="match status" value="1"/>
</dbReference>
<dbReference type="Pfam" id="PF12787">
    <property type="entry name" value="EcsC"/>
    <property type="match status" value="1"/>
</dbReference>
<dbReference type="InterPro" id="IPR024787">
    <property type="entry name" value="EcsC"/>
</dbReference>
<dbReference type="RefSeq" id="WP_107933328.1">
    <property type="nucleotide sequence ID" value="NZ_CP085009.1"/>
</dbReference>
<evidence type="ECO:0000313" key="2">
    <source>
        <dbReference type="Proteomes" id="UP000247416"/>
    </source>
</evidence>
<proteinExistence type="predicted"/>
<reference evidence="1 2" key="1">
    <citation type="submission" date="2018-06" db="EMBL/GenBank/DDBJ databases">
        <title>Genomic Encyclopedia of Archaeal and Bacterial Type Strains, Phase II (KMG-II): from individual species to whole genera.</title>
        <authorList>
            <person name="Goeker M."/>
        </authorList>
    </citation>
    <scope>NUCLEOTIDE SEQUENCE [LARGE SCALE GENOMIC DNA]</scope>
    <source>
        <strain evidence="1 2">KACC 16626</strain>
    </source>
</reference>
<evidence type="ECO:0000313" key="1">
    <source>
        <dbReference type="EMBL" id="PYF07314.1"/>
    </source>
</evidence>
<dbReference type="Proteomes" id="UP000247416">
    <property type="component" value="Unassembled WGS sequence"/>
</dbReference>
<comment type="caution">
    <text evidence="1">The sequence shown here is derived from an EMBL/GenBank/DDBJ whole genome shotgun (WGS) entry which is preliminary data.</text>
</comment>
<accession>A0A318TRT2</accession>
<gene>
    <name evidence="1" type="ORF">BJ095_105104</name>
</gene>
<dbReference type="EMBL" id="QJTJ01000005">
    <property type="protein sequence ID" value="PYF07314.1"/>
    <property type="molecule type" value="Genomic_DNA"/>
</dbReference>
<dbReference type="OrthoDB" id="2737310at2"/>
<dbReference type="AlphaFoldDB" id="A0A318TRT2"/>
<organism evidence="1 2">
    <name type="scientific">Ureibacillus chungkukjangi</name>
    <dbReference type="NCBI Taxonomy" id="1202712"/>
    <lineage>
        <taxon>Bacteria</taxon>
        <taxon>Bacillati</taxon>
        <taxon>Bacillota</taxon>
        <taxon>Bacilli</taxon>
        <taxon>Bacillales</taxon>
        <taxon>Caryophanaceae</taxon>
        <taxon>Ureibacillus</taxon>
    </lineage>
</organism>